<keyword evidence="9" id="KW-0057">Aromatic amino acid biosynthesis</keyword>
<protein>
    <recommendedName>
        <fullName evidence="4">Prephenate dehydrogenase</fullName>
        <ecNumber evidence="3">1.3.1.12</ecNumber>
    </recommendedName>
</protein>
<comment type="pathway">
    <text evidence="1">Amino-acid biosynthesis; L-tyrosine biosynthesis; (4-hydroxyphenyl)pyruvate from prephenate (NAD(+) route): step 1/1.</text>
</comment>
<dbReference type="InterPro" id="IPR050812">
    <property type="entry name" value="Preph/Arog_dehydrog"/>
</dbReference>
<dbReference type="EC" id="1.3.1.12" evidence="3"/>
<dbReference type="PROSITE" id="PS51176">
    <property type="entry name" value="PDH_ADH"/>
    <property type="match status" value="1"/>
</dbReference>
<keyword evidence="5" id="KW-0827">Tyrosine biosynthesis</keyword>
<evidence type="ECO:0000256" key="5">
    <source>
        <dbReference type="ARBA" id="ARBA00022498"/>
    </source>
</evidence>
<dbReference type="SUPFAM" id="SSF55021">
    <property type="entry name" value="ACT-like"/>
    <property type="match status" value="1"/>
</dbReference>
<gene>
    <name evidence="13" type="ORF">GXN76_07525</name>
</gene>
<evidence type="ECO:0000256" key="10">
    <source>
        <dbReference type="ARBA" id="ARBA00049260"/>
    </source>
</evidence>
<dbReference type="Gene3D" id="1.10.3660.10">
    <property type="entry name" value="6-phosphogluconate dehydrogenase C-terminal like domain"/>
    <property type="match status" value="1"/>
</dbReference>
<dbReference type="SUPFAM" id="SSF51735">
    <property type="entry name" value="NAD(P)-binding Rossmann-fold domains"/>
    <property type="match status" value="1"/>
</dbReference>
<proteinExistence type="inferred from homology"/>
<dbReference type="GO" id="GO:0006571">
    <property type="term" value="P:tyrosine biosynthetic process"/>
    <property type="evidence" value="ECO:0007669"/>
    <property type="project" value="UniProtKB-UniPathway"/>
</dbReference>
<reference evidence="13 14" key="1">
    <citation type="submission" date="2020-01" db="EMBL/GenBank/DDBJ databases">
        <authorList>
            <person name="Gulvik C.A."/>
            <person name="Batra D.G."/>
        </authorList>
    </citation>
    <scope>NUCLEOTIDE SEQUENCE [LARGE SCALE GENOMIC DNA]</scope>
    <source>
        <strain evidence="13 14">W9323</strain>
    </source>
</reference>
<dbReference type="SUPFAM" id="SSF48179">
    <property type="entry name" value="6-phosphogluconate dehydrogenase C-terminal domain-like"/>
    <property type="match status" value="1"/>
</dbReference>
<evidence type="ECO:0000259" key="12">
    <source>
        <dbReference type="PROSITE" id="PS51671"/>
    </source>
</evidence>
<dbReference type="InterPro" id="IPR045865">
    <property type="entry name" value="ACT-like_dom_sf"/>
</dbReference>
<feature type="domain" description="Prephenate/arogenate dehydrogenase" evidence="11">
    <location>
        <begin position="2"/>
        <end position="291"/>
    </location>
</feature>
<dbReference type="EMBL" id="CP048104">
    <property type="protein sequence ID" value="QKG84340.1"/>
    <property type="molecule type" value="Genomic_DNA"/>
</dbReference>
<dbReference type="FunFam" id="3.40.50.720:FF:000208">
    <property type="entry name" value="Prephenate dehydrogenase"/>
    <property type="match status" value="1"/>
</dbReference>
<dbReference type="AlphaFoldDB" id="A0A7D3Y0E1"/>
<dbReference type="InterPro" id="IPR008927">
    <property type="entry name" value="6-PGluconate_DH-like_C_sf"/>
</dbReference>
<dbReference type="KEGG" id="kpul:GXN76_07525"/>
<dbReference type="NCBIfam" id="NF005107">
    <property type="entry name" value="PRK06545.1-5"/>
    <property type="match status" value="1"/>
</dbReference>
<accession>A0A7D3Y0E1</accession>
<dbReference type="GO" id="GO:0004665">
    <property type="term" value="F:prephenate dehydrogenase (NADP+) activity"/>
    <property type="evidence" value="ECO:0007669"/>
    <property type="project" value="InterPro"/>
</dbReference>
<dbReference type="Gene3D" id="3.40.50.720">
    <property type="entry name" value="NAD(P)-binding Rossmann-like Domain"/>
    <property type="match status" value="1"/>
</dbReference>
<dbReference type="Gene3D" id="3.30.70.260">
    <property type="match status" value="1"/>
</dbReference>
<evidence type="ECO:0000259" key="11">
    <source>
        <dbReference type="PROSITE" id="PS51176"/>
    </source>
</evidence>
<evidence type="ECO:0000313" key="13">
    <source>
        <dbReference type="EMBL" id="QKG84340.1"/>
    </source>
</evidence>
<dbReference type="Pfam" id="PF02153">
    <property type="entry name" value="PDH_N"/>
    <property type="match status" value="1"/>
</dbReference>
<feature type="domain" description="ACT" evidence="12">
    <location>
        <begin position="296"/>
        <end position="370"/>
    </location>
</feature>
<evidence type="ECO:0000256" key="8">
    <source>
        <dbReference type="ARBA" id="ARBA00023027"/>
    </source>
</evidence>
<keyword evidence="8" id="KW-0520">NAD</keyword>
<dbReference type="InterPro" id="IPR046825">
    <property type="entry name" value="PDH_C"/>
</dbReference>
<dbReference type="InterPro" id="IPR002912">
    <property type="entry name" value="ACT_dom"/>
</dbReference>
<keyword evidence="7 13" id="KW-0560">Oxidoreductase</keyword>
<dbReference type="PROSITE" id="PS51671">
    <property type="entry name" value="ACT"/>
    <property type="match status" value="1"/>
</dbReference>
<dbReference type="InterPro" id="IPR036291">
    <property type="entry name" value="NAD(P)-bd_dom_sf"/>
</dbReference>
<evidence type="ECO:0000256" key="2">
    <source>
        <dbReference type="ARBA" id="ARBA00007964"/>
    </source>
</evidence>
<dbReference type="RefSeq" id="WP_173221947.1">
    <property type="nucleotide sequence ID" value="NZ_CP048104.1"/>
</dbReference>
<dbReference type="Pfam" id="PF20463">
    <property type="entry name" value="PDH_C"/>
    <property type="match status" value="1"/>
</dbReference>
<evidence type="ECO:0000256" key="4">
    <source>
        <dbReference type="ARBA" id="ARBA00016891"/>
    </source>
</evidence>
<evidence type="ECO:0000256" key="1">
    <source>
        <dbReference type="ARBA" id="ARBA00005067"/>
    </source>
</evidence>
<dbReference type="UniPathway" id="UPA00122">
    <property type="reaction ID" value="UER00961"/>
</dbReference>
<evidence type="ECO:0000256" key="3">
    <source>
        <dbReference type="ARBA" id="ARBA00012068"/>
    </source>
</evidence>
<comment type="similarity">
    <text evidence="2">Belongs to the prephenate/arogenate dehydrogenase family.</text>
</comment>
<name>A0A7D3Y0E1_9BACL</name>
<dbReference type="InterPro" id="IPR046826">
    <property type="entry name" value="PDH_N"/>
</dbReference>
<dbReference type="PANTHER" id="PTHR21363:SF0">
    <property type="entry name" value="PREPHENATE DEHYDROGENASE [NADP(+)]"/>
    <property type="match status" value="1"/>
</dbReference>
<evidence type="ECO:0000256" key="6">
    <source>
        <dbReference type="ARBA" id="ARBA00022605"/>
    </source>
</evidence>
<dbReference type="GO" id="GO:0008977">
    <property type="term" value="F:prephenate dehydrogenase (NAD+) activity"/>
    <property type="evidence" value="ECO:0007669"/>
    <property type="project" value="UniProtKB-EC"/>
</dbReference>
<sequence length="376" mass="40850">MEKAAVLGVGLIGGSLALGLKERGNVEVCGYDGSSQTLRLAESSGVIHYGCHKVADAVKDADYIFLALPVGATLPLLEELAAMDLKPGCILSDVGSTKGRVMELAASLPRISRNFIGGHPMAGSHQSGVKAARSLLFENAYYVLTPPQNGSMSQVQRLSRLLSKATRAKLVIMDPDHHDRVVGAISHLPHILAAALVNQVEGYNRSNEWFLRLAAGGFRDLTRIAASDPVMWRDVLMSNREALLELMGDWIREMDLIHQALKAGDSRKIESFFCKAKASREKLPDRKQGVIAPVFECYVDVPDHPGEIGKVASLLGEWNISISNIGVIESREDGAGVLRLVFQGEKDHQKAKRVLRSNGLTVIDLNEQEKGGENTK</sequence>
<dbReference type="InterPro" id="IPR003099">
    <property type="entry name" value="Prephen_DH"/>
</dbReference>
<keyword evidence="14" id="KW-1185">Reference proteome</keyword>
<dbReference type="PANTHER" id="PTHR21363">
    <property type="entry name" value="PREPHENATE DEHYDROGENASE"/>
    <property type="match status" value="1"/>
</dbReference>
<dbReference type="Proteomes" id="UP000503088">
    <property type="component" value="Chromosome"/>
</dbReference>
<dbReference type="FunFam" id="1.10.3660.10:FF:000003">
    <property type="entry name" value="Prephenate dehydrogenase"/>
    <property type="match status" value="1"/>
</dbReference>
<keyword evidence="6" id="KW-0028">Amino-acid biosynthesis</keyword>
<organism evidence="13 14">
    <name type="scientific">Kroppenstedtia pulmonis</name>
    <dbReference type="NCBI Taxonomy" id="1380685"/>
    <lineage>
        <taxon>Bacteria</taxon>
        <taxon>Bacillati</taxon>
        <taxon>Bacillota</taxon>
        <taxon>Bacilli</taxon>
        <taxon>Bacillales</taxon>
        <taxon>Thermoactinomycetaceae</taxon>
        <taxon>Kroppenstedtia</taxon>
    </lineage>
</organism>
<dbReference type="GO" id="GO:0070403">
    <property type="term" value="F:NAD+ binding"/>
    <property type="evidence" value="ECO:0007669"/>
    <property type="project" value="InterPro"/>
</dbReference>
<evidence type="ECO:0000256" key="7">
    <source>
        <dbReference type="ARBA" id="ARBA00023002"/>
    </source>
</evidence>
<evidence type="ECO:0000256" key="9">
    <source>
        <dbReference type="ARBA" id="ARBA00023141"/>
    </source>
</evidence>
<evidence type="ECO:0000313" key="14">
    <source>
        <dbReference type="Proteomes" id="UP000503088"/>
    </source>
</evidence>
<comment type="catalytic activity">
    <reaction evidence="10">
        <text>prephenate + NAD(+) = 3-(4-hydroxyphenyl)pyruvate + CO2 + NADH</text>
        <dbReference type="Rhea" id="RHEA:13869"/>
        <dbReference type="ChEBI" id="CHEBI:16526"/>
        <dbReference type="ChEBI" id="CHEBI:29934"/>
        <dbReference type="ChEBI" id="CHEBI:36242"/>
        <dbReference type="ChEBI" id="CHEBI:57540"/>
        <dbReference type="ChEBI" id="CHEBI:57945"/>
        <dbReference type="EC" id="1.3.1.12"/>
    </reaction>
</comment>